<accession>A0ACC1T5Y2</accession>
<comment type="caution">
    <text evidence="1">The sequence shown here is derived from an EMBL/GenBank/DDBJ whole genome shotgun (WGS) entry which is preliminary data.</text>
</comment>
<dbReference type="EMBL" id="JANHOG010000465">
    <property type="protein sequence ID" value="KAJ3554093.1"/>
    <property type="molecule type" value="Genomic_DNA"/>
</dbReference>
<gene>
    <name evidence="1" type="ORF">NM688_g3286</name>
</gene>
<dbReference type="Proteomes" id="UP001148662">
    <property type="component" value="Unassembled WGS sequence"/>
</dbReference>
<sequence length="387" mass="43001">MVAAAFCANRYAANRTTSYEEDAKNEQEDPFPQADPWATIDRTVRGQDESKVHDCKEDMDTLLVFADLNSAVLTSFLVQSYQNLLEDPQQTTVDLLRQVSLQTSSYTFINGHLNSSASSGPSLAPFQATILDIRVNVCWFASLILSLSTASFGILVKQSLREYLAVDYTAPQERIRIRHFRARGLEDWKLFEIAAALTLVLQLPLALFFVGLCFFTAEIHPTVRATSISLVSGWAVLFGFTGFPTPSTICSRACVPLAFSLLASPIRYMAVMRLFRGPFLGRRTAEVPDRCATVSIGASSAQQAWQDGTDATRHLDEFPAASLRIPLSKNQIIERILREYILKEDVTILAEEKVRVSDNNDLAILKNVDGLFQDDDLLNTTPSSRTS</sequence>
<evidence type="ECO:0000313" key="2">
    <source>
        <dbReference type="Proteomes" id="UP001148662"/>
    </source>
</evidence>
<proteinExistence type="predicted"/>
<evidence type="ECO:0000313" key="1">
    <source>
        <dbReference type="EMBL" id="KAJ3554093.1"/>
    </source>
</evidence>
<keyword evidence="2" id="KW-1185">Reference proteome</keyword>
<organism evidence="1 2">
    <name type="scientific">Phlebia brevispora</name>
    <dbReference type="NCBI Taxonomy" id="194682"/>
    <lineage>
        <taxon>Eukaryota</taxon>
        <taxon>Fungi</taxon>
        <taxon>Dikarya</taxon>
        <taxon>Basidiomycota</taxon>
        <taxon>Agaricomycotina</taxon>
        <taxon>Agaricomycetes</taxon>
        <taxon>Polyporales</taxon>
        <taxon>Meruliaceae</taxon>
        <taxon>Phlebia</taxon>
    </lineage>
</organism>
<protein>
    <submittedName>
        <fullName evidence="1">Uncharacterized protein</fullName>
    </submittedName>
</protein>
<reference evidence="1" key="1">
    <citation type="submission" date="2022-07" db="EMBL/GenBank/DDBJ databases">
        <title>Genome Sequence of Phlebia brevispora.</title>
        <authorList>
            <person name="Buettner E."/>
        </authorList>
    </citation>
    <scope>NUCLEOTIDE SEQUENCE</scope>
    <source>
        <strain evidence="1">MPL23</strain>
    </source>
</reference>
<name>A0ACC1T5Y2_9APHY</name>